<keyword evidence="3" id="KW-1185">Reference proteome</keyword>
<comment type="caution">
    <text evidence="2">The sequence shown here is derived from an EMBL/GenBank/DDBJ whole genome shotgun (WGS) entry which is preliminary data.</text>
</comment>
<sequence length="208" mass="23301">MATVPVKSQPLHNFSLPFLKWGGKNQMNNHRYRRPPVDPSRESPPLATASASEPESDGGGNNNNTGDESGGGRGGDEVEETAKKPWNLRPRRAIMKTPIEYLEPNQQHNHLPPVSNQTENLPKSMRLRGFAEAASQSVEKKKEKRKFWISLSKEEIEEDIFIMTGSKPARRPKKRPKSVQKQLDSVFPGLWLVGVTADAYRVLDPPAK</sequence>
<organism evidence="2 3">
    <name type="scientific">Dillenia turbinata</name>
    <dbReference type="NCBI Taxonomy" id="194707"/>
    <lineage>
        <taxon>Eukaryota</taxon>
        <taxon>Viridiplantae</taxon>
        <taxon>Streptophyta</taxon>
        <taxon>Embryophyta</taxon>
        <taxon>Tracheophyta</taxon>
        <taxon>Spermatophyta</taxon>
        <taxon>Magnoliopsida</taxon>
        <taxon>eudicotyledons</taxon>
        <taxon>Gunneridae</taxon>
        <taxon>Pentapetalae</taxon>
        <taxon>Dilleniales</taxon>
        <taxon>Dilleniaceae</taxon>
        <taxon>Dillenia</taxon>
    </lineage>
</organism>
<protein>
    <submittedName>
        <fullName evidence="2">Uncharacterized protein</fullName>
    </submittedName>
</protein>
<reference evidence="2 3" key="1">
    <citation type="submission" date="2023-12" db="EMBL/GenBank/DDBJ databases">
        <title>A high-quality genome assembly for Dillenia turbinata (Dilleniales).</title>
        <authorList>
            <person name="Chanderbali A."/>
        </authorList>
    </citation>
    <scope>NUCLEOTIDE SEQUENCE [LARGE SCALE GENOMIC DNA]</scope>
    <source>
        <strain evidence="2">LSX21</strain>
        <tissue evidence="2">Leaf</tissue>
    </source>
</reference>
<dbReference type="Pfam" id="PF07797">
    <property type="entry name" value="DUF1639"/>
    <property type="match status" value="1"/>
</dbReference>
<gene>
    <name evidence="2" type="ORF">RJ641_035298</name>
</gene>
<feature type="compositionally biased region" description="Basic and acidic residues" evidence="1">
    <location>
        <begin position="74"/>
        <end position="83"/>
    </location>
</feature>
<evidence type="ECO:0000313" key="2">
    <source>
        <dbReference type="EMBL" id="KAK6935143.1"/>
    </source>
</evidence>
<feature type="region of interest" description="Disordered" evidence="1">
    <location>
        <begin position="1"/>
        <end position="91"/>
    </location>
</feature>
<proteinExistence type="predicted"/>
<dbReference type="PANTHER" id="PTHR33130">
    <property type="entry name" value="PUTATIVE (DUF1639)-RELATED"/>
    <property type="match status" value="1"/>
</dbReference>
<evidence type="ECO:0000256" key="1">
    <source>
        <dbReference type="SAM" id="MobiDB-lite"/>
    </source>
</evidence>
<dbReference type="InterPro" id="IPR012438">
    <property type="entry name" value="DUF1639"/>
</dbReference>
<feature type="non-terminal residue" evidence="2">
    <location>
        <position position="208"/>
    </location>
</feature>
<accession>A0AAN8VVY6</accession>
<name>A0AAN8VVY6_9MAGN</name>
<evidence type="ECO:0000313" key="3">
    <source>
        <dbReference type="Proteomes" id="UP001370490"/>
    </source>
</evidence>
<dbReference type="AlphaFoldDB" id="A0AAN8VVY6"/>
<dbReference type="EMBL" id="JBAMMX010000008">
    <property type="protein sequence ID" value="KAK6935143.1"/>
    <property type="molecule type" value="Genomic_DNA"/>
</dbReference>
<dbReference type="Proteomes" id="UP001370490">
    <property type="component" value="Unassembled WGS sequence"/>
</dbReference>
<dbReference type="PANTHER" id="PTHR33130:SF40">
    <property type="entry name" value="CHROMOGRANIN (DUF1639)"/>
    <property type="match status" value="1"/>
</dbReference>